<dbReference type="InterPro" id="IPR039374">
    <property type="entry name" value="SIP_fam"/>
</dbReference>
<dbReference type="InterPro" id="IPR007037">
    <property type="entry name" value="SIP_rossman_dom"/>
</dbReference>
<keyword evidence="4" id="KW-1185">Reference proteome</keyword>
<dbReference type="PROSITE" id="PS51384">
    <property type="entry name" value="FAD_FR"/>
    <property type="match status" value="1"/>
</dbReference>
<name>A0ABU1FSE9_9MICC</name>
<evidence type="ECO:0000313" key="3">
    <source>
        <dbReference type="EMBL" id="MDR5711093.1"/>
    </source>
</evidence>
<dbReference type="Gene3D" id="3.40.50.80">
    <property type="entry name" value="Nucleotide-binding domain of ferredoxin-NADP reductase (FNR) module"/>
    <property type="match status" value="1"/>
</dbReference>
<dbReference type="SUPFAM" id="SSF63380">
    <property type="entry name" value="Riboflavin synthase domain-like"/>
    <property type="match status" value="1"/>
</dbReference>
<dbReference type="Pfam" id="PF08021">
    <property type="entry name" value="FAD_binding_9"/>
    <property type="match status" value="1"/>
</dbReference>
<dbReference type="InterPro" id="IPR039261">
    <property type="entry name" value="FNR_nucleotide-bd"/>
</dbReference>
<dbReference type="CDD" id="cd06193">
    <property type="entry name" value="siderophore_interacting"/>
    <property type="match status" value="1"/>
</dbReference>
<dbReference type="PANTHER" id="PTHR30157:SF0">
    <property type="entry name" value="NADPH-DEPENDENT FERRIC-CHELATE REDUCTASE"/>
    <property type="match status" value="1"/>
</dbReference>
<dbReference type="RefSeq" id="WP_310536479.1">
    <property type="nucleotide sequence ID" value="NZ_BAAAOC010000024.1"/>
</dbReference>
<feature type="region of interest" description="Disordered" evidence="1">
    <location>
        <begin position="1"/>
        <end position="20"/>
    </location>
</feature>
<feature type="domain" description="FAD-binding FR-type" evidence="2">
    <location>
        <begin position="21"/>
        <end position="146"/>
    </location>
</feature>
<dbReference type="PANTHER" id="PTHR30157">
    <property type="entry name" value="FERRIC REDUCTASE, NADPH-DEPENDENT"/>
    <property type="match status" value="1"/>
</dbReference>
<dbReference type="EMBL" id="JAVKGT010000005">
    <property type="protein sequence ID" value="MDR5711093.1"/>
    <property type="molecule type" value="Genomic_DNA"/>
</dbReference>
<comment type="caution">
    <text evidence="3">The sequence shown here is derived from an EMBL/GenBank/DDBJ whole genome shotgun (WGS) entry which is preliminary data.</text>
</comment>
<gene>
    <name evidence="3" type="ORF">RH857_02915</name>
</gene>
<dbReference type="Pfam" id="PF04954">
    <property type="entry name" value="SIP"/>
    <property type="match status" value="1"/>
</dbReference>
<reference evidence="4" key="1">
    <citation type="submission" date="2023-07" db="EMBL/GenBank/DDBJ databases">
        <title>Description of three actinobacteria isolated from air of manufacturing shop in a pharmaceutical factory.</title>
        <authorList>
            <person name="Zhang D.-F."/>
        </authorList>
    </citation>
    <scope>NUCLEOTIDE SEQUENCE [LARGE SCALE GENOMIC DNA]</scope>
    <source>
        <strain evidence="4">CCTCC AB 207010</strain>
    </source>
</reference>
<dbReference type="Proteomes" id="UP001260872">
    <property type="component" value="Unassembled WGS sequence"/>
</dbReference>
<dbReference type="InterPro" id="IPR013113">
    <property type="entry name" value="SIP_FAD-bd"/>
</dbReference>
<evidence type="ECO:0000313" key="4">
    <source>
        <dbReference type="Proteomes" id="UP001260872"/>
    </source>
</evidence>
<proteinExistence type="predicted"/>
<organism evidence="3 4">
    <name type="scientific">Nesterenkonia flava</name>
    <dbReference type="NCBI Taxonomy" id="469799"/>
    <lineage>
        <taxon>Bacteria</taxon>
        <taxon>Bacillati</taxon>
        <taxon>Actinomycetota</taxon>
        <taxon>Actinomycetes</taxon>
        <taxon>Micrococcales</taxon>
        <taxon>Micrococcaceae</taxon>
        <taxon>Nesterenkonia</taxon>
    </lineage>
</organism>
<evidence type="ECO:0000256" key="1">
    <source>
        <dbReference type="SAM" id="MobiDB-lite"/>
    </source>
</evidence>
<evidence type="ECO:0000259" key="2">
    <source>
        <dbReference type="PROSITE" id="PS51384"/>
    </source>
</evidence>
<dbReference type="Gene3D" id="2.40.30.10">
    <property type="entry name" value="Translation factors"/>
    <property type="match status" value="1"/>
</dbReference>
<sequence>MPDAVSAPSGATPTSAPRKPRVQHLLKVVRRESLSPHMVRLVLGGEGFSGLEFKDATDQYIKLLFADPALELERPYDMDALRERLPMDQMPVTRTYTIRHVDHARGEIWVDFVIHGEEGLAGPWAARAQPGDLISFFGPGAGYSPREDAQWHLIAGDEAALPAIAAACESMSDSARGLVLLEVQDAAEEVPFSAPPGVEVRWLHRGAPFSPESTLLATALSEVQIPAGDVQVFIHGEREQMKAVRRLLVQERGLDRKGMSLSAYWAYGRREDQFQAEKRTSVGKIDPE</sequence>
<accession>A0ABU1FSE9</accession>
<protein>
    <submittedName>
        <fullName evidence="3">Siderophore-interacting protein</fullName>
    </submittedName>
</protein>
<dbReference type="InterPro" id="IPR017927">
    <property type="entry name" value="FAD-bd_FR_type"/>
</dbReference>
<dbReference type="InterPro" id="IPR017938">
    <property type="entry name" value="Riboflavin_synthase-like_b-brl"/>
</dbReference>